<dbReference type="RefSeq" id="WP_201853133.1">
    <property type="nucleotide sequence ID" value="NZ_JAERRG010000009.1"/>
</dbReference>
<sequence>MLHHKIALRLTALAAARYMQEAVYDSTERPVVDVYRGQAFAELSPTGKPRALGAAESLVDSK</sequence>
<organism evidence="1 2">
    <name type="scientific">Streptomyces endocoffeicus</name>
    <dbReference type="NCBI Taxonomy" id="2898945"/>
    <lineage>
        <taxon>Bacteria</taxon>
        <taxon>Bacillati</taxon>
        <taxon>Actinomycetota</taxon>
        <taxon>Actinomycetes</taxon>
        <taxon>Kitasatosporales</taxon>
        <taxon>Streptomycetaceae</taxon>
        <taxon>Streptomyces</taxon>
    </lineage>
</organism>
<proteinExistence type="predicted"/>
<evidence type="ECO:0000313" key="1">
    <source>
        <dbReference type="EMBL" id="MBL1115341.1"/>
    </source>
</evidence>
<name>A0ABS1PSD2_9ACTN</name>
<gene>
    <name evidence="1" type="ORF">JK364_23510</name>
</gene>
<keyword evidence="2" id="KW-1185">Reference proteome</keyword>
<protein>
    <submittedName>
        <fullName evidence="1">Uncharacterized protein</fullName>
    </submittedName>
</protein>
<reference evidence="1 2" key="1">
    <citation type="submission" date="2021-01" db="EMBL/GenBank/DDBJ databases">
        <title>WGS of actinomycetes isolated from Thailand.</title>
        <authorList>
            <person name="Thawai C."/>
        </authorList>
    </citation>
    <scope>NUCLEOTIDE SEQUENCE [LARGE SCALE GENOMIC DNA]</scope>
    <source>
        <strain evidence="1 2">CA3R110</strain>
    </source>
</reference>
<dbReference type="EMBL" id="JAERRG010000009">
    <property type="protein sequence ID" value="MBL1115341.1"/>
    <property type="molecule type" value="Genomic_DNA"/>
</dbReference>
<dbReference type="Proteomes" id="UP000621510">
    <property type="component" value="Unassembled WGS sequence"/>
</dbReference>
<comment type="caution">
    <text evidence="1">The sequence shown here is derived from an EMBL/GenBank/DDBJ whole genome shotgun (WGS) entry which is preliminary data.</text>
</comment>
<accession>A0ABS1PSD2</accession>
<evidence type="ECO:0000313" key="2">
    <source>
        <dbReference type="Proteomes" id="UP000621510"/>
    </source>
</evidence>